<reference evidence="1 2" key="1">
    <citation type="submission" date="2021-06" db="EMBL/GenBank/DDBJ databases">
        <authorList>
            <person name="Palmer J.M."/>
        </authorList>
    </citation>
    <scope>NUCLEOTIDE SEQUENCE [LARGE SCALE GENOMIC DNA]</scope>
    <source>
        <strain evidence="1 2">XC_2019</strain>
        <tissue evidence="1">Muscle</tissue>
    </source>
</reference>
<evidence type="ECO:0000313" key="2">
    <source>
        <dbReference type="Proteomes" id="UP001434883"/>
    </source>
</evidence>
<accession>A0ABV0S522</accession>
<comment type="caution">
    <text evidence="1">The sequence shown here is derived from an EMBL/GenBank/DDBJ whole genome shotgun (WGS) entry which is preliminary data.</text>
</comment>
<proteinExistence type="predicted"/>
<name>A0ABV0S522_9TELE</name>
<protein>
    <submittedName>
        <fullName evidence="1">Uncharacterized protein</fullName>
    </submittedName>
</protein>
<dbReference type="Proteomes" id="UP001434883">
    <property type="component" value="Unassembled WGS sequence"/>
</dbReference>
<keyword evidence="2" id="KW-1185">Reference proteome</keyword>
<dbReference type="EMBL" id="JAHRIN010068154">
    <property type="protein sequence ID" value="MEQ2215300.1"/>
    <property type="molecule type" value="Genomic_DNA"/>
</dbReference>
<organism evidence="1 2">
    <name type="scientific">Xenoophorus captivus</name>
    <dbReference type="NCBI Taxonomy" id="1517983"/>
    <lineage>
        <taxon>Eukaryota</taxon>
        <taxon>Metazoa</taxon>
        <taxon>Chordata</taxon>
        <taxon>Craniata</taxon>
        <taxon>Vertebrata</taxon>
        <taxon>Euteleostomi</taxon>
        <taxon>Actinopterygii</taxon>
        <taxon>Neopterygii</taxon>
        <taxon>Teleostei</taxon>
        <taxon>Neoteleostei</taxon>
        <taxon>Acanthomorphata</taxon>
        <taxon>Ovalentaria</taxon>
        <taxon>Atherinomorphae</taxon>
        <taxon>Cyprinodontiformes</taxon>
        <taxon>Goodeidae</taxon>
        <taxon>Xenoophorus</taxon>
    </lineage>
</organism>
<gene>
    <name evidence="1" type="ORF">XENOCAPTIV_030384</name>
</gene>
<evidence type="ECO:0000313" key="1">
    <source>
        <dbReference type="EMBL" id="MEQ2215300.1"/>
    </source>
</evidence>
<sequence>MLFGVAEKLMHVSTCMFDLSSLEISSKYSRLEGLFAITLIFSSLHLFQIQAGPLAGTLQKVKCLPANHFFIPLAVWSVIVMLKGPVLRKTKFLCSVSDAVDEKLDVVFFCHASIYFD</sequence>